<keyword evidence="2" id="KW-1185">Reference proteome</keyword>
<dbReference type="Proteomes" id="UP001589898">
    <property type="component" value="Unassembled WGS sequence"/>
</dbReference>
<organism evidence="1 2">
    <name type="scientific">Luteimonas padinae</name>
    <dbReference type="NCBI Taxonomy" id="1714359"/>
    <lineage>
        <taxon>Bacteria</taxon>
        <taxon>Pseudomonadati</taxon>
        <taxon>Pseudomonadota</taxon>
        <taxon>Gammaproteobacteria</taxon>
        <taxon>Lysobacterales</taxon>
        <taxon>Lysobacteraceae</taxon>
        <taxon>Luteimonas</taxon>
    </lineage>
</organism>
<evidence type="ECO:0000313" key="2">
    <source>
        <dbReference type="Proteomes" id="UP001589898"/>
    </source>
</evidence>
<dbReference type="InterPro" id="IPR008651">
    <property type="entry name" value="Uncharacterised_HicB"/>
</dbReference>
<dbReference type="Gene3D" id="1.10.1220.10">
    <property type="entry name" value="Met repressor-like"/>
    <property type="match status" value="1"/>
</dbReference>
<dbReference type="EMBL" id="JBHLTF010000024">
    <property type="protein sequence ID" value="MFC0717137.1"/>
    <property type="molecule type" value="Genomic_DNA"/>
</dbReference>
<dbReference type="InterPro" id="IPR013321">
    <property type="entry name" value="Arc_rbn_hlx_hlx"/>
</dbReference>
<proteinExistence type="predicted"/>
<gene>
    <name evidence="1" type="ORF">ACFFFU_05165</name>
</gene>
<evidence type="ECO:0000313" key="1">
    <source>
        <dbReference type="EMBL" id="MFC0717137.1"/>
    </source>
</evidence>
<accession>A0ABV6SUM0</accession>
<dbReference type="RefSeq" id="WP_189498678.1">
    <property type="nucleotide sequence ID" value="NZ_BMZT01000010.1"/>
</dbReference>
<comment type="caution">
    <text evidence="1">The sequence shown here is derived from an EMBL/GenBank/DDBJ whole genome shotgun (WGS) entry which is preliminary data.</text>
</comment>
<name>A0ABV6SUM0_9GAMM</name>
<reference evidence="1 2" key="1">
    <citation type="submission" date="2024-09" db="EMBL/GenBank/DDBJ databases">
        <authorList>
            <person name="Sun Q."/>
            <person name="Mori K."/>
        </authorList>
    </citation>
    <scope>NUCLEOTIDE SEQUENCE [LARGE SCALE GENOMIC DNA]</scope>
    <source>
        <strain evidence="1 2">KCTC 52403</strain>
    </source>
</reference>
<dbReference type="InterPro" id="IPR010985">
    <property type="entry name" value="Ribbon_hlx_hlx"/>
</dbReference>
<dbReference type="SUPFAM" id="SSF47598">
    <property type="entry name" value="Ribbon-helix-helix"/>
    <property type="match status" value="1"/>
</dbReference>
<dbReference type="Pfam" id="PF05534">
    <property type="entry name" value="HicB"/>
    <property type="match status" value="1"/>
</dbReference>
<protein>
    <submittedName>
        <fullName evidence="1">Toxin-antitoxin system HicB family antitoxin</fullName>
    </submittedName>
</protein>
<sequence>MSTIANFPLRLPADLKEAAARQASDSGVSINQFIATALAARVGATAEAERYFAARSKRAQAGQARLVLARAGKGKPPRKGDVPAES</sequence>